<organism evidence="3 4">
    <name type="scientific">Pseudallescheria apiosperma</name>
    <name type="common">Scedosporium apiospermum</name>
    <dbReference type="NCBI Taxonomy" id="563466"/>
    <lineage>
        <taxon>Eukaryota</taxon>
        <taxon>Fungi</taxon>
        <taxon>Dikarya</taxon>
        <taxon>Ascomycota</taxon>
        <taxon>Pezizomycotina</taxon>
        <taxon>Sordariomycetes</taxon>
        <taxon>Hypocreomycetidae</taxon>
        <taxon>Microascales</taxon>
        <taxon>Microascaceae</taxon>
        <taxon>Scedosporium</taxon>
    </lineage>
</organism>
<dbReference type="InterPro" id="IPR025496">
    <property type="entry name" value="DUF4387"/>
</dbReference>
<dbReference type="Pfam" id="PF07287">
    <property type="entry name" value="AtuA"/>
    <property type="match status" value="1"/>
</dbReference>
<dbReference type="AlphaFoldDB" id="A0A084FYL1"/>
<dbReference type="OMA" id="HYGYPGR"/>
<evidence type="ECO:0000259" key="1">
    <source>
        <dbReference type="Pfam" id="PF07287"/>
    </source>
</evidence>
<dbReference type="EMBL" id="JOWA01000132">
    <property type="protein sequence ID" value="KEZ40173.1"/>
    <property type="molecule type" value="Genomic_DNA"/>
</dbReference>
<comment type="caution">
    <text evidence="3">The sequence shown here is derived from an EMBL/GenBank/DDBJ whole genome shotgun (WGS) entry which is preliminary data.</text>
</comment>
<feature type="domain" description="Acyclic terpene utilisation N-terminal" evidence="1">
    <location>
        <begin position="147"/>
        <end position="412"/>
    </location>
</feature>
<dbReference type="InterPro" id="IPR010839">
    <property type="entry name" value="AtuA_N"/>
</dbReference>
<dbReference type="OrthoDB" id="5863171at2759"/>
<dbReference type="Proteomes" id="UP000028545">
    <property type="component" value="Unassembled WGS sequence"/>
</dbReference>
<keyword evidence="4" id="KW-1185">Reference proteome</keyword>
<gene>
    <name evidence="3" type="ORF">SAPIO_CDS9223</name>
</gene>
<evidence type="ECO:0000313" key="3">
    <source>
        <dbReference type="EMBL" id="KEZ40173.1"/>
    </source>
</evidence>
<dbReference type="HOGENOM" id="CLU_028036_1_0_1"/>
<name>A0A084FYL1_PSEDA</name>
<dbReference type="Pfam" id="PF14330">
    <property type="entry name" value="DUF4387"/>
    <property type="match status" value="1"/>
</dbReference>
<protein>
    <submittedName>
        <fullName evidence="3">Caib baif family enzyme</fullName>
    </submittedName>
</protein>
<accession>A0A084FYL1</accession>
<sequence length="669" mass="73243">MGYGFHEDITERELARLVATGIPTAIILDSGSTDSGPEKLALGSMTCPESAYVEDLTKLLRLVHTYRVPLIFSSAGGDGSDEHVRLMGQIVDRIAVENECYCFKTISIFSSIDKAIIRERLDTGKITGCGTCVPALTEADIETSPRVVAQIGPEPFLDVMEADPDFDVIIGGRAYDPAPYVAYSLFQLKRQYPNLNAEEIHSRYGGFLHMGKIMECGGLCSTPKSHGAVATVYPTGVFDVRPTAPESRCTPYSVAAHALYENGRPDILRGPGGALHLNESKYEQLEDQRTVRVRGSQFRSLQSQGLPYQFKLEAARVVGYRTIFLGSVRDYILINQIDKLLANVRKYVSQQHPDIIGEWDLDFHLYGKGQRTADGPGEVFVVAEAVAPTQQLATSIAAKARVGMIHGPYPGQKATAGNFAFGIGGKMEIETGPCAKFSVYHLMDLQPGEERLKATKAAAHRPLIHCSVAIIGKGRRVPSDEDFRAGIARRLESLSNPPPIPVKKQLASDLIVSRNSPRTLSDLTYVFRSKNAGPYEITIDALFTSEEAYQTVKNSSLLSPENVAKALGIPTKDIIWLGFMDAALAFKVTIPRVRCGRKAPAGSFMENDVHGSQQHLGLANLKLHPQTMSEPSRNSVLGVSRNKLLLPLWGLTVLAAAKAFPSWRKWFGW</sequence>
<dbReference type="KEGG" id="sapo:SAPIO_CDS9223"/>
<dbReference type="GeneID" id="27728295"/>
<dbReference type="RefSeq" id="XP_016639972.1">
    <property type="nucleotide sequence ID" value="XM_016790669.1"/>
</dbReference>
<evidence type="ECO:0000259" key="2">
    <source>
        <dbReference type="Pfam" id="PF14330"/>
    </source>
</evidence>
<proteinExistence type="predicted"/>
<reference evidence="3 4" key="1">
    <citation type="journal article" date="2014" name="Genome Announc.">
        <title>Draft genome sequence of the pathogenic fungus Scedosporium apiospermum.</title>
        <authorList>
            <person name="Vandeputte P."/>
            <person name="Ghamrawi S."/>
            <person name="Rechenmann M."/>
            <person name="Iltis A."/>
            <person name="Giraud S."/>
            <person name="Fleury M."/>
            <person name="Thornton C."/>
            <person name="Delhaes L."/>
            <person name="Meyer W."/>
            <person name="Papon N."/>
            <person name="Bouchara J.P."/>
        </authorList>
    </citation>
    <scope>NUCLEOTIDE SEQUENCE [LARGE SCALE GENOMIC DNA]</scope>
    <source>
        <strain evidence="3 4">IHEM 14462</strain>
    </source>
</reference>
<evidence type="ECO:0000313" key="4">
    <source>
        <dbReference type="Proteomes" id="UP000028545"/>
    </source>
</evidence>
<feature type="domain" description="DUF4387" evidence="2">
    <location>
        <begin position="520"/>
        <end position="621"/>
    </location>
</feature>
<dbReference type="VEuPathDB" id="FungiDB:SAPIO_CDS9223"/>